<dbReference type="KEGG" id="vg:26796986"/>
<dbReference type="KEGG" id="vg:26796731"/>
<accession>A0A0A0RMG3</accession>
<dbReference type="Proteomes" id="UP000030200">
    <property type="component" value="Segment"/>
</dbReference>
<dbReference type="GeneID" id="26796731"/>
<gene>
    <name evidence="2" type="primary">257</name>
    <name evidence="1" type="synonym">2</name>
    <name evidence="1" type="ORF">PBI_JAY2JAY_2</name>
    <name evidence="2" type="ORF">PBI_JAY2JAY_257</name>
</gene>
<dbReference type="EMBL" id="KM652554">
    <property type="protein sequence ID" value="AIW02710.1"/>
    <property type="molecule type" value="Genomic_DNA"/>
</dbReference>
<organism evidence="2 3">
    <name type="scientific">Streptomyces phage Jay2Jay</name>
    <dbReference type="NCBI Taxonomy" id="1556290"/>
    <lineage>
        <taxon>Viruses</taxon>
        <taxon>Duplodnaviria</taxon>
        <taxon>Heunggongvirae</taxon>
        <taxon>Uroviricota</taxon>
        <taxon>Caudoviricetes</taxon>
        <taxon>Stanwilliamsviridae</taxon>
        <taxon>Boydwoodruffvirinae</taxon>
        <taxon>Samistivirus</taxon>
        <taxon>Samistivirus jay2jay</taxon>
    </lineage>
</organism>
<dbReference type="EMBL" id="KM652554">
    <property type="protein sequence ID" value="AIW02501.1"/>
    <property type="molecule type" value="Genomic_DNA"/>
</dbReference>
<evidence type="ECO:0000313" key="2">
    <source>
        <dbReference type="EMBL" id="AIW02710.1"/>
    </source>
</evidence>
<keyword evidence="3" id="KW-1185">Reference proteome</keyword>
<evidence type="ECO:0000313" key="1">
    <source>
        <dbReference type="EMBL" id="AIW02501.1"/>
    </source>
</evidence>
<reference evidence="2 3" key="1">
    <citation type="submission" date="2014-09" db="EMBL/GenBank/DDBJ databases">
        <authorList>
            <person name="Gicewicz E.A."/>
            <person name="Hiryak K.M."/>
            <person name="Horoschock A.N."/>
            <person name="Kneeream E.R."/>
            <person name="Luchetta J."/>
            <person name="Mikolon A.R."/>
            <person name="Smith S.N."/>
            <person name="Svintozelskiy S."/>
            <person name="Yucha M.L."/>
            <person name="Manna D.P."/>
            <person name="Pidcock K.A."/>
            <person name="Laing C.E."/>
            <person name="Schaff J.E."/>
            <person name="Dashiell C.L."/>
            <person name="Macialek J.A."/>
            <person name="Anders K.R."/>
            <person name="Braun M.A."/>
            <person name="Delesalle V.A."/>
            <person name="Hughes L.E."/>
            <person name="Ware V.C."/>
            <person name="Bradley K.W."/>
            <person name="Barker L.P."/>
            <person name="Asai D.J."/>
            <person name="Bowman C.A."/>
            <person name="Russell D.A."/>
            <person name="Pope W.H."/>
            <person name="Jacobs-Sera D."/>
            <person name="Hendrix R.W."/>
            <person name="Hatfull G.F."/>
        </authorList>
    </citation>
    <scope>NUCLEOTIDE SEQUENCE [LARGE SCALE GENOMIC DNA]</scope>
</reference>
<dbReference type="RefSeq" id="YP_009225728.1">
    <property type="nucleotide sequence ID" value="NC_029098.1"/>
</dbReference>
<name>A0A0A0RMG3_9CAUD</name>
<protein>
    <submittedName>
        <fullName evidence="2">Uncharacterized protein</fullName>
    </submittedName>
</protein>
<evidence type="ECO:0000313" key="3">
    <source>
        <dbReference type="Proteomes" id="UP000030200"/>
    </source>
</evidence>
<dbReference type="GeneID" id="26796986"/>
<sequence>MAMYIAADNTKATPKGGYFYNQKCFQNPGVFAPFVKGNLWEILDAIVKGIYSDMTDKSLPILVVIMLVRLSKVSGPDIERSLGRGRPSSN</sequence>
<proteinExistence type="predicted"/>
<dbReference type="RefSeq" id="YP_009225937.1">
    <property type="nucleotide sequence ID" value="NC_029098.1"/>
</dbReference>